<evidence type="ECO:0000313" key="4">
    <source>
        <dbReference type="Proteomes" id="UP000690515"/>
    </source>
</evidence>
<name>A0ABS5Z7B1_9GAMM</name>
<comment type="caution">
    <text evidence="3">The sequence shown here is derived from an EMBL/GenBank/DDBJ whole genome shotgun (WGS) entry which is preliminary data.</text>
</comment>
<evidence type="ECO:0000256" key="2">
    <source>
        <dbReference type="SAM" id="Phobius"/>
    </source>
</evidence>
<reference evidence="3 4" key="1">
    <citation type="submission" date="2021-04" db="EMBL/GenBank/DDBJ databases">
        <authorList>
            <person name="Pira H."/>
            <person name="Risdian C."/>
            <person name="Wink J."/>
        </authorList>
    </citation>
    <scope>NUCLEOTIDE SEQUENCE [LARGE SCALE GENOMIC DNA]</scope>
    <source>
        <strain evidence="3 4">WH53</strain>
    </source>
</reference>
<keyword evidence="2" id="KW-0472">Membrane</keyword>
<feature type="region of interest" description="Disordered" evidence="1">
    <location>
        <begin position="33"/>
        <end position="58"/>
    </location>
</feature>
<dbReference type="EMBL" id="JAGSOY010000003">
    <property type="protein sequence ID" value="MBU2709937.1"/>
    <property type="molecule type" value="Genomic_DNA"/>
</dbReference>
<accession>A0ABS5Z7B1</accession>
<keyword evidence="2" id="KW-0812">Transmembrane</keyword>
<protein>
    <submittedName>
        <fullName evidence="3">Uncharacterized protein</fullName>
    </submittedName>
</protein>
<sequence>MAHVWFYLLGFIFVGILLTYIFAAAARQYVSKQVSDNTPPPGKMEQAFTKRQQAGDRRTNTQSVFFPFRDSSGIVVTGERRSQADRRTPF</sequence>
<evidence type="ECO:0000313" key="3">
    <source>
        <dbReference type="EMBL" id="MBU2709937.1"/>
    </source>
</evidence>
<gene>
    <name evidence="3" type="ORF">KCG35_02580</name>
</gene>
<proteinExistence type="predicted"/>
<keyword evidence="2" id="KW-1133">Transmembrane helix</keyword>
<organism evidence="3 4">
    <name type="scientific">Zooshikella harenae</name>
    <dbReference type="NCBI Taxonomy" id="2827238"/>
    <lineage>
        <taxon>Bacteria</taxon>
        <taxon>Pseudomonadati</taxon>
        <taxon>Pseudomonadota</taxon>
        <taxon>Gammaproteobacteria</taxon>
        <taxon>Oceanospirillales</taxon>
        <taxon>Zooshikellaceae</taxon>
        <taxon>Zooshikella</taxon>
    </lineage>
</organism>
<feature type="transmembrane region" description="Helical" evidence="2">
    <location>
        <begin position="6"/>
        <end position="26"/>
    </location>
</feature>
<dbReference type="Proteomes" id="UP000690515">
    <property type="component" value="Unassembled WGS sequence"/>
</dbReference>
<evidence type="ECO:0000256" key="1">
    <source>
        <dbReference type="SAM" id="MobiDB-lite"/>
    </source>
</evidence>
<dbReference type="RefSeq" id="WP_215818100.1">
    <property type="nucleotide sequence ID" value="NZ_JAGSOY010000003.1"/>
</dbReference>
<keyword evidence="4" id="KW-1185">Reference proteome</keyword>